<dbReference type="AlphaFoldDB" id="A0A0D4CKQ3"/>
<evidence type="ECO:0000259" key="1">
    <source>
        <dbReference type="Pfam" id="PF00248"/>
    </source>
</evidence>
<gene>
    <name evidence="2" type="ORF">LBLM1_06785</name>
</gene>
<dbReference type="KEGG" id="lmu:LBLM1_06785"/>
<dbReference type="RefSeq" id="WP_045025428.1">
    <property type="nucleotide sequence ID" value="NZ_CP011013.1"/>
</dbReference>
<feature type="domain" description="NADP-dependent oxidoreductase" evidence="1">
    <location>
        <begin position="14"/>
        <end position="267"/>
    </location>
</feature>
<dbReference type="PANTHER" id="PTHR43638:SF3">
    <property type="entry name" value="ALDEHYDE REDUCTASE"/>
    <property type="match status" value="1"/>
</dbReference>
<reference evidence="2 3" key="1">
    <citation type="journal article" date="2012" name="J. Bacteriol.">
        <title>Genome sequence of Lactobacillus mucosae LM1, isolated from piglet feces.</title>
        <authorList>
            <person name="Lee J.H."/>
            <person name="Valeriano V.D."/>
            <person name="Shin Y.R."/>
            <person name="Chae J.P."/>
            <person name="Kim G.B."/>
            <person name="Ham J.S."/>
            <person name="Chun J."/>
            <person name="Kang D.K."/>
        </authorList>
    </citation>
    <scope>NUCLEOTIDE SEQUENCE [LARGE SCALE GENOMIC DNA]</scope>
    <source>
        <strain evidence="2 3">LM1</strain>
    </source>
</reference>
<dbReference type="InterPro" id="IPR023210">
    <property type="entry name" value="NADP_OxRdtase_dom"/>
</dbReference>
<dbReference type="PANTHER" id="PTHR43638">
    <property type="entry name" value="OXIDOREDUCTASE, ALDO/KETO REDUCTASE FAMILY PROTEIN"/>
    <property type="match status" value="1"/>
</dbReference>
<dbReference type="HOGENOM" id="CLU_023205_2_3_9"/>
<dbReference type="CDD" id="cd19138">
    <property type="entry name" value="AKR_YeaE"/>
    <property type="match status" value="1"/>
</dbReference>
<dbReference type="InterPro" id="IPR020471">
    <property type="entry name" value="AKR"/>
</dbReference>
<evidence type="ECO:0000313" key="2">
    <source>
        <dbReference type="EMBL" id="AJT50737.1"/>
    </source>
</evidence>
<evidence type="ECO:0000313" key="3">
    <source>
        <dbReference type="Proteomes" id="UP000003645"/>
    </source>
</evidence>
<dbReference type="Proteomes" id="UP000003645">
    <property type="component" value="Chromosome"/>
</dbReference>
<dbReference type="GO" id="GO:0016491">
    <property type="term" value="F:oxidoreductase activity"/>
    <property type="evidence" value="ECO:0007669"/>
    <property type="project" value="InterPro"/>
</dbReference>
<proteinExistence type="predicted"/>
<name>A0A0D4CKQ3_LIMMU</name>
<accession>A0A0D4CKQ3</accession>
<dbReference type="SUPFAM" id="SSF51430">
    <property type="entry name" value="NAD(P)-linked oxidoreductase"/>
    <property type="match status" value="1"/>
</dbReference>
<dbReference type="PRINTS" id="PR00069">
    <property type="entry name" value="ALDKETRDTASE"/>
</dbReference>
<dbReference type="Pfam" id="PF00248">
    <property type="entry name" value="Aldo_ket_red"/>
    <property type="match status" value="1"/>
</dbReference>
<sequence length="282" mass="31300">MQTVTINQRVLAAVGLGTWHMGDDPAKRTMEIQALQAGIKAGAQVIDTAEMYGNGRAERLVAEAIKPFDRQDLFIIDKVLPQHASHAQLEQSLDRSLRNVGTDYFDLYLLHWRGQVPLAETVAELERVKQAGKIRAWGVSNFDVADLKELYALPNGDNCAANEDLYNLDRRGIEYDLLAWQKDQGLPLIAYSPVAQGDTLSGRLTADPTLQKLAARHHATVYQIMLAWTIRCGNTLTIPQTGNPEHARQNVAAGELEFSDAELLELERAFPSPHQKQPLATI</sequence>
<keyword evidence="3" id="KW-1185">Reference proteome</keyword>
<organism evidence="2 3">
    <name type="scientific">Limosilactobacillus mucosae LM1</name>
    <dbReference type="NCBI Taxonomy" id="1130798"/>
    <lineage>
        <taxon>Bacteria</taxon>
        <taxon>Bacillati</taxon>
        <taxon>Bacillota</taxon>
        <taxon>Bacilli</taxon>
        <taxon>Lactobacillales</taxon>
        <taxon>Lactobacillaceae</taxon>
        <taxon>Limosilactobacillus</taxon>
    </lineage>
</organism>
<dbReference type="EMBL" id="CP011013">
    <property type="protein sequence ID" value="AJT50737.1"/>
    <property type="molecule type" value="Genomic_DNA"/>
</dbReference>
<dbReference type="Gene3D" id="3.20.20.100">
    <property type="entry name" value="NADP-dependent oxidoreductase domain"/>
    <property type="match status" value="1"/>
</dbReference>
<dbReference type="InterPro" id="IPR036812">
    <property type="entry name" value="NAD(P)_OxRdtase_dom_sf"/>
</dbReference>
<dbReference type="OrthoDB" id="9773828at2"/>
<protein>
    <recommendedName>
        <fullName evidence="1">NADP-dependent oxidoreductase domain-containing protein</fullName>
    </recommendedName>
</protein>
<dbReference type="STRING" id="1130798.LBLM1_06785"/>